<dbReference type="InterPro" id="IPR037069">
    <property type="entry name" value="AcylCoA_DH/ox_N_sf"/>
</dbReference>
<comment type="catalytic activity">
    <reaction evidence="5">
        <text>3-(methylsulfanyl)propanoyl-CoA + oxidized [electron-transfer flavoprotein] + H(+) = 3-(methylsulfanyl)acryloyl-CoA + reduced [electron-transfer flavoprotein]</text>
        <dbReference type="Rhea" id="RHEA:52612"/>
        <dbReference type="Rhea" id="RHEA-COMP:10685"/>
        <dbReference type="Rhea" id="RHEA-COMP:10686"/>
        <dbReference type="ChEBI" id="CHEBI:15378"/>
        <dbReference type="ChEBI" id="CHEBI:57692"/>
        <dbReference type="ChEBI" id="CHEBI:58307"/>
        <dbReference type="ChEBI" id="CHEBI:82815"/>
        <dbReference type="ChEBI" id="CHEBI:84994"/>
        <dbReference type="EC" id="1.3.99.41"/>
    </reaction>
    <physiologicalReaction direction="left-to-right" evidence="5">
        <dbReference type="Rhea" id="RHEA:52613"/>
    </physiologicalReaction>
</comment>
<feature type="domain" description="Acyl-CoA oxidase/dehydrogenase middle" evidence="11">
    <location>
        <begin position="161"/>
        <end position="269"/>
    </location>
</feature>
<feature type="domain" description="Acyl-CoA dehydrogenase/oxidase C-terminal" evidence="10">
    <location>
        <begin position="280"/>
        <end position="443"/>
    </location>
</feature>
<comment type="caution">
    <text evidence="13">The sequence shown here is derived from an EMBL/GenBank/DDBJ whole genome shotgun (WGS) entry which is preliminary data.</text>
</comment>
<gene>
    <name evidence="13" type="ORF">ENJ42_00250</name>
</gene>
<evidence type="ECO:0000256" key="1">
    <source>
        <dbReference type="ARBA" id="ARBA00001974"/>
    </source>
</evidence>
<dbReference type="InterPro" id="IPR036250">
    <property type="entry name" value="AcylCo_DH-like_C"/>
</dbReference>
<dbReference type="PANTHER" id="PTHR42803">
    <property type="entry name" value="ACYL-COA DEHYDROGENASE"/>
    <property type="match status" value="1"/>
</dbReference>
<keyword evidence="4 9" id="KW-0274">FAD</keyword>
<evidence type="ECO:0000259" key="10">
    <source>
        <dbReference type="Pfam" id="PF00441"/>
    </source>
</evidence>
<dbReference type="AlphaFoldDB" id="A0A7C5QN70"/>
<feature type="domain" description="Acyl-CoA dehydrogenase/oxidase N-terminal" evidence="12">
    <location>
        <begin position="43"/>
        <end position="156"/>
    </location>
</feature>
<dbReference type="InterPro" id="IPR009100">
    <property type="entry name" value="AcylCoA_DH/oxidase_NM_dom_sf"/>
</dbReference>
<evidence type="ECO:0000256" key="9">
    <source>
        <dbReference type="RuleBase" id="RU362125"/>
    </source>
</evidence>
<dbReference type="SUPFAM" id="SSF56645">
    <property type="entry name" value="Acyl-CoA dehydrogenase NM domain-like"/>
    <property type="match status" value="1"/>
</dbReference>
<dbReference type="PANTHER" id="PTHR42803:SF1">
    <property type="entry name" value="BROAD-SPECIFICITY LINEAR ACYL-COA DEHYDROGENASE FADE5"/>
    <property type="match status" value="1"/>
</dbReference>
<dbReference type="Gene3D" id="1.20.140.10">
    <property type="entry name" value="Butyryl-CoA Dehydrogenase, subunit A, domain 3"/>
    <property type="match status" value="1"/>
</dbReference>
<dbReference type="FunFam" id="2.40.110.10:FF:000031">
    <property type="entry name" value="Acyl-CoA dehydrogenase, putative"/>
    <property type="match status" value="1"/>
</dbReference>
<evidence type="ECO:0000256" key="8">
    <source>
        <dbReference type="ARBA" id="ARBA00069043"/>
    </source>
</evidence>
<dbReference type="InterPro" id="IPR052166">
    <property type="entry name" value="Diverse_Acyl-CoA_DH"/>
</dbReference>
<evidence type="ECO:0000259" key="11">
    <source>
        <dbReference type="Pfam" id="PF02770"/>
    </source>
</evidence>
<evidence type="ECO:0000256" key="2">
    <source>
        <dbReference type="ARBA" id="ARBA00009347"/>
    </source>
</evidence>
<sequence length="589" mass="62975">MTFHAPVNAINYLLRHCAKIEDLSEYSQYADIESELVSDILQGAMDFAAQVLAPINKSGDEYGATLKDGMVLAAPGFKEAYQAYVEAGWQGISVPPDLGGMGLPQVLSVGVNEMLFSANMAFGLAPMLTASSINAIIAHADTSLKDKYLSKMVTGEWSGGMNLTEPQAGSDLGVLRSKAVPNDDGTYSISGQKIFITWGDHDCAENIIHLVLARLPDAPQGSRGISLFLVPKIFVNDDGSLGTRNRLKAIGLEHKLGIHASPTCVMEFDGATGWLVGPENKGLACMFTMMNEARLFVGVQGVAIGERAYQQALSYAGERVQGRVIDEPDGTPIWGHPDVRRMLMDMKAGLMGARAINMATAVAGDMARATDDENIRKVFHAREALLTPIAKAYGSDMGVFATSLGVQIHGGMGFIEETGAAQHYRDSRITPIYEGTNGIQAIDLVGRKLRRDGGQAMAALIEELSKILEQGTVYSADNGLDFETILENARAGLDLLRWSTEIVLKAPEKDALASADAYLGVCGDVISGVLLLNSVTNGYKAGDPHAKSMHGLARHHAVHILARAAARREQIKKGAAPVFALGTDHLADL</sequence>
<dbReference type="Gene3D" id="2.40.110.10">
    <property type="entry name" value="Butyryl-CoA Dehydrogenase, subunit A, domain 2"/>
    <property type="match status" value="1"/>
</dbReference>
<evidence type="ECO:0000256" key="5">
    <source>
        <dbReference type="ARBA" id="ARBA00051388"/>
    </source>
</evidence>
<comment type="function">
    <text evidence="6">Involved in the assimilation of dimethylsulphoniopropionate (DMSP), an important compound in the fixation of carbon in marine phytoplankton, by mediating the conversion of 3-(methylthio)propanoyl-CoA (MMPA-CoA) to 3-(methylthio)acryloyl-CoA (MTA-CoA).</text>
</comment>
<accession>A0A7C5QN70</accession>
<dbReference type="Proteomes" id="UP000885830">
    <property type="component" value="Unassembled WGS sequence"/>
</dbReference>
<evidence type="ECO:0000256" key="4">
    <source>
        <dbReference type="ARBA" id="ARBA00022827"/>
    </source>
</evidence>
<evidence type="ECO:0000256" key="6">
    <source>
        <dbReference type="ARBA" id="ARBA00058683"/>
    </source>
</evidence>
<dbReference type="Pfam" id="PF02771">
    <property type="entry name" value="Acyl-CoA_dh_N"/>
    <property type="match status" value="1"/>
</dbReference>
<evidence type="ECO:0000259" key="12">
    <source>
        <dbReference type="Pfam" id="PF02771"/>
    </source>
</evidence>
<dbReference type="GO" id="GO:0016627">
    <property type="term" value="F:oxidoreductase activity, acting on the CH-CH group of donors"/>
    <property type="evidence" value="ECO:0007669"/>
    <property type="project" value="InterPro"/>
</dbReference>
<name>A0A7C5QN70_9PROT</name>
<comment type="similarity">
    <text evidence="2 9">Belongs to the acyl-CoA dehydrogenase family.</text>
</comment>
<dbReference type="SUPFAM" id="SSF47203">
    <property type="entry name" value="Acyl-CoA dehydrogenase C-terminal domain-like"/>
    <property type="match status" value="1"/>
</dbReference>
<evidence type="ECO:0000313" key="13">
    <source>
        <dbReference type="EMBL" id="HHL42021.1"/>
    </source>
</evidence>
<dbReference type="Gene3D" id="1.10.540.10">
    <property type="entry name" value="Acyl-CoA dehydrogenase/oxidase, N-terminal domain"/>
    <property type="match status" value="1"/>
</dbReference>
<reference evidence="13" key="1">
    <citation type="journal article" date="2020" name="mSystems">
        <title>Genome- and Community-Level Interaction Insights into Carbon Utilization and Element Cycling Functions of Hydrothermarchaeota in Hydrothermal Sediment.</title>
        <authorList>
            <person name="Zhou Z."/>
            <person name="Liu Y."/>
            <person name="Xu W."/>
            <person name="Pan J."/>
            <person name="Luo Z.H."/>
            <person name="Li M."/>
        </authorList>
    </citation>
    <scope>NUCLEOTIDE SEQUENCE [LARGE SCALE GENOMIC DNA]</scope>
    <source>
        <strain evidence="13">HyVt-485</strain>
    </source>
</reference>
<dbReference type="InterPro" id="IPR046373">
    <property type="entry name" value="Acyl-CoA_Oxase/DH_mid-dom_sf"/>
</dbReference>
<keyword evidence="9" id="KW-0560">Oxidoreductase</keyword>
<evidence type="ECO:0000256" key="3">
    <source>
        <dbReference type="ARBA" id="ARBA00022630"/>
    </source>
</evidence>
<protein>
    <recommendedName>
        <fullName evidence="8">3-methylmercaptopropionyl-CoA dehydrogenase</fullName>
        <ecNumber evidence="7">1.3.99.41</ecNumber>
    </recommendedName>
</protein>
<dbReference type="InterPro" id="IPR013786">
    <property type="entry name" value="AcylCoA_DH/ox_N"/>
</dbReference>
<dbReference type="Pfam" id="PF00441">
    <property type="entry name" value="Acyl-CoA_dh_1"/>
    <property type="match status" value="1"/>
</dbReference>
<dbReference type="EC" id="1.3.99.41" evidence="7"/>
<organism evidence="13">
    <name type="scientific">Hellea balneolensis</name>
    <dbReference type="NCBI Taxonomy" id="287478"/>
    <lineage>
        <taxon>Bacteria</taxon>
        <taxon>Pseudomonadati</taxon>
        <taxon>Pseudomonadota</taxon>
        <taxon>Alphaproteobacteria</taxon>
        <taxon>Maricaulales</taxon>
        <taxon>Robiginitomaculaceae</taxon>
        <taxon>Hellea</taxon>
    </lineage>
</organism>
<dbReference type="InterPro" id="IPR009075">
    <property type="entry name" value="AcylCo_DH/oxidase_C"/>
</dbReference>
<dbReference type="EMBL" id="DRMJ01000014">
    <property type="protein sequence ID" value="HHL42021.1"/>
    <property type="molecule type" value="Genomic_DNA"/>
</dbReference>
<proteinExistence type="inferred from homology"/>
<keyword evidence="3 9" id="KW-0285">Flavoprotein</keyword>
<dbReference type="Pfam" id="PF02770">
    <property type="entry name" value="Acyl-CoA_dh_M"/>
    <property type="match status" value="1"/>
</dbReference>
<dbReference type="InterPro" id="IPR006091">
    <property type="entry name" value="Acyl-CoA_Oxase/DH_mid-dom"/>
</dbReference>
<comment type="cofactor">
    <cofactor evidence="1 9">
        <name>FAD</name>
        <dbReference type="ChEBI" id="CHEBI:57692"/>
    </cofactor>
</comment>
<dbReference type="GO" id="GO:0050660">
    <property type="term" value="F:flavin adenine dinucleotide binding"/>
    <property type="evidence" value="ECO:0007669"/>
    <property type="project" value="InterPro"/>
</dbReference>
<evidence type="ECO:0000256" key="7">
    <source>
        <dbReference type="ARBA" id="ARBA00066694"/>
    </source>
</evidence>